<feature type="compositionally biased region" description="Basic residues" evidence="1">
    <location>
        <begin position="946"/>
        <end position="961"/>
    </location>
</feature>
<accession>A0A1R1YJE7</accession>
<feature type="compositionally biased region" description="Polar residues" evidence="1">
    <location>
        <begin position="29"/>
        <end position="48"/>
    </location>
</feature>
<feature type="region of interest" description="Disordered" evidence="1">
    <location>
        <begin position="1099"/>
        <end position="1120"/>
    </location>
</feature>
<organism evidence="2 3">
    <name type="scientific">Smittium culicis</name>
    <dbReference type="NCBI Taxonomy" id="133412"/>
    <lineage>
        <taxon>Eukaryota</taxon>
        <taxon>Fungi</taxon>
        <taxon>Fungi incertae sedis</taxon>
        <taxon>Zoopagomycota</taxon>
        <taxon>Kickxellomycotina</taxon>
        <taxon>Harpellomycetes</taxon>
        <taxon>Harpellales</taxon>
        <taxon>Legeriomycetaceae</taxon>
        <taxon>Smittium</taxon>
    </lineage>
</organism>
<sequence>MFSFSQNLDKNLSSTKTSKIVLYPPLPHNPTSGSNCSQHPHPQNPLSPIITFPTTSDLFINFSTSLDNQPTPNPQPKINTNTPISLDDDPTPLAPNTPIVPKSDRITVGVSVKSAYNLLERFLDIENPHVQSKMMDFFLLEGVISMLIRFITLVSPKSLSKSDINPSLTWLDIRRIEHFSKSLRISQIALKRAFNATNVLSSSNTLSKKIVSNNLNQIIYGLFEIFSKNAKGSFHHFSKLFDYILFSHPLETIKIILCPPPPSYLASNKSFSASFGTCFDPNKPLIYYLLPFLSETPIQNTFLKIYFTSWTTDRVNSIGMKTSDFIYVPKTSIDYFSKSYCSSEISINDKELIKKRFDSLRESNFWSIVINLIDNKDKRTSKCVAEFISTFIEDYSNFIGVDVIYESFFNDDYLIRKLGQIIVSSPDLSHQSESAILVVSSLFSKTSCLHNRLIRSRQNILDIDPDISSSKILILTGIEARLELETFVPAFFSLLVGIHGETDLTSNSICARRLSNCNVSTSKNLDFIKRPYSQVGFDYTNNTALFISPLDNNSSYDGSRNKSELENLSLPNSSFAHYSKDNQVRRSPSSLFPPSPSLSPSSTLSASPLSNGIEEIESRLRSLELNNVLQSNELPTSSSQSKLLNLNSIPKLSAARIKLLSIIVNILNEAEDIDEILGWVDLRVWDALTHWLLLHKSNQLYQSLFYKLISLVVQSSIYTHQQLITDINIPSMKIPKLGPSFCSCAKPPSKNCIGCFFRKNLTCNCDGILSYVLESTKLVFKLIDCLKSTEYYTESYGFFMLILNTFRLAIQSDRVFFRIHMMSDKVFRTLFKSKNFLNPQSFYYQVYLMIFGSRPLDNELVSEESDEKEILSADSETSSTSPYPLFSSDNNLQGLTNHSSYSENTCPSSSLLAKSMAKPKSKSKSKPSVSCAHARNKNSAASKTSLSKHKLATSNKKKLRSPSKNENLKQCEECHPETYAAILADSCNESTDTAVSNNLEIGSSDDDSQNLDVTDFCPEIEPLPESILRRSELSINCSDDSPNTQVLDDSSDACTVNQDDPNDVAVITDTELLNQNSSLNHELQDDYIFSHSNKDTSDLINRGTHSDDKLSFSNSPTPRDTTQSFDVEIISGQLSLNSAQSSFKSLSEKLYLHEFCADLPPIKGTELHLQKWQTFLLCSEIWLQNLTYIRKESDKQTKAYEEGSCDQTVYLRRCSTFKRRPLQYFTPINIDVPEKYDSVEIKTKRNLLRFNMALPNSKPTKSAYAQHNPEKEKFATKSSHYFRDEYKHYRRNEDSNYFKIKQTQKSSFGKLNSKEDIYDYSLFCLKYKNDIIPKVGLYNIISLCRILTPKFELDEAGVDYGSLYSFSLGFGIELLSTPKDSLKNPGTGNVSKKSHTTCAAKKQSLLSRKKSKSKTFSFSNNETSTSSNKKSLKLKSKLPNAGEKLGTTSKTSIKINSPENTPSSSSARNSSDINLISQSDLKKSHQKKYEKYVNDNFKFP</sequence>
<feature type="compositionally biased region" description="Basic and acidic residues" evidence="1">
    <location>
        <begin position="1480"/>
        <end position="1493"/>
    </location>
</feature>
<evidence type="ECO:0000313" key="3">
    <source>
        <dbReference type="Proteomes" id="UP000187429"/>
    </source>
</evidence>
<feature type="compositionally biased region" description="Polar residues" evidence="1">
    <location>
        <begin position="63"/>
        <end position="84"/>
    </location>
</feature>
<feature type="region of interest" description="Disordered" evidence="1">
    <location>
        <begin position="584"/>
        <end position="608"/>
    </location>
</feature>
<feature type="compositionally biased region" description="Polar residues" evidence="1">
    <location>
        <begin position="1446"/>
        <end position="1462"/>
    </location>
</feature>
<feature type="region of interest" description="Disordered" evidence="1">
    <location>
        <begin position="21"/>
        <end position="48"/>
    </location>
</feature>
<evidence type="ECO:0000256" key="1">
    <source>
        <dbReference type="SAM" id="MobiDB-lite"/>
    </source>
</evidence>
<feature type="region of interest" description="Disordered" evidence="1">
    <location>
        <begin position="63"/>
        <end position="90"/>
    </location>
</feature>
<feature type="region of interest" description="Disordered" evidence="1">
    <location>
        <begin position="1381"/>
        <end position="1500"/>
    </location>
</feature>
<dbReference type="OrthoDB" id="1923159at2759"/>
<name>A0A1R1YJE7_9FUNG</name>
<reference evidence="3" key="1">
    <citation type="submission" date="2017-01" db="EMBL/GenBank/DDBJ databases">
        <authorList>
            <person name="Wang Y."/>
            <person name="White M."/>
            <person name="Kvist S."/>
            <person name="Moncalvo J.-M."/>
        </authorList>
    </citation>
    <scope>NUCLEOTIDE SEQUENCE [LARGE SCALE GENOMIC DNA]</scope>
    <source>
        <strain evidence="3">ID-206-W2</strain>
    </source>
</reference>
<dbReference type="Proteomes" id="UP000187429">
    <property type="component" value="Unassembled WGS sequence"/>
</dbReference>
<dbReference type="EMBL" id="LSSM01001222">
    <property type="protein sequence ID" value="OMJ27022.1"/>
    <property type="molecule type" value="Genomic_DNA"/>
</dbReference>
<evidence type="ECO:0000313" key="2">
    <source>
        <dbReference type="EMBL" id="OMJ27022.1"/>
    </source>
</evidence>
<feature type="compositionally biased region" description="Low complexity" evidence="1">
    <location>
        <begin position="598"/>
        <end position="608"/>
    </location>
</feature>
<protein>
    <submittedName>
        <fullName evidence="2">Uncharacterized protein</fullName>
    </submittedName>
</protein>
<feature type="compositionally biased region" description="Polar residues" evidence="1">
    <location>
        <begin position="1111"/>
        <end position="1120"/>
    </location>
</feature>
<feature type="compositionally biased region" description="Low complexity" evidence="1">
    <location>
        <begin position="1414"/>
        <end position="1429"/>
    </location>
</feature>
<gene>
    <name evidence="2" type="ORF">AYI69_g3558</name>
</gene>
<feature type="region of interest" description="Disordered" evidence="1">
    <location>
        <begin position="913"/>
        <end position="969"/>
    </location>
</feature>
<proteinExistence type="predicted"/>
<keyword evidence="3" id="KW-1185">Reference proteome</keyword>
<comment type="caution">
    <text evidence="2">The sequence shown here is derived from an EMBL/GenBank/DDBJ whole genome shotgun (WGS) entry which is preliminary data.</text>
</comment>